<comment type="caution">
    <text evidence="1">The sequence shown here is derived from an EMBL/GenBank/DDBJ whole genome shotgun (WGS) entry which is preliminary data.</text>
</comment>
<protein>
    <submittedName>
        <fullName evidence="1">Uncharacterized protein</fullName>
    </submittedName>
</protein>
<dbReference type="AlphaFoldDB" id="A0A9P6LDE9"/>
<reference evidence="1" key="2">
    <citation type="submission" date="2020-11" db="EMBL/GenBank/DDBJ databases">
        <authorList>
            <consortium name="DOE Joint Genome Institute"/>
            <person name="Kuo A."/>
            <person name="Miyauchi S."/>
            <person name="Kiss E."/>
            <person name="Drula E."/>
            <person name="Kohler A."/>
            <person name="Sanchez-Garcia M."/>
            <person name="Andreopoulos B."/>
            <person name="Barry K.W."/>
            <person name="Bonito G."/>
            <person name="Buee M."/>
            <person name="Carver A."/>
            <person name="Chen C."/>
            <person name="Cichocki N."/>
            <person name="Clum A."/>
            <person name="Culley D."/>
            <person name="Crous P.W."/>
            <person name="Fauchery L."/>
            <person name="Girlanda M."/>
            <person name="Hayes R."/>
            <person name="Keri Z."/>
            <person name="Labutti K."/>
            <person name="Lipzen A."/>
            <person name="Lombard V."/>
            <person name="Magnuson J."/>
            <person name="Maillard F."/>
            <person name="Morin E."/>
            <person name="Murat C."/>
            <person name="Nolan M."/>
            <person name="Ohm R."/>
            <person name="Pangilinan J."/>
            <person name="Pereira M."/>
            <person name="Perotto S."/>
            <person name="Peter M."/>
            <person name="Riley R."/>
            <person name="Sitrit Y."/>
            <person name="Stielow B."/>
            <person name="Szollosi G."/>
            <person name="Zifcakova L."/>
            <person name="Stursova M."/>
            <person name="Spatafora J.W."/>
            <person name="Tedersoo L."/>
            <person name="Vaario L.-M."/>
            <person name="Yamada A."/>
            <person name="Yan M."/>
            <person name="Wang P."/>
            <person name="Xu J."/>
            <person name="Bruns T."/>
            <person name="Baldrian P."/>
            <person name="Vilgalys R."/>
            <person name="Henrissat B."/>
            <person name="Grigoriev I.V."/>
            <person name="Hibbett D."/>
            <person name="Nagy L.G."/>
            <person name="Martin F.M."/>
        </authorList>
    </citation>
    <scope>NUCLEOTIDE SEQUENCE</scope>
    <source>
        <strain evidence="1">UH-Tt-Lm1</strain>
    </source>
</reference>
<evidence type="ECO:0000313" key="2">
    <source>
        <dbReference type="Proteomes" id="UP000736335"/>
    </source>
</evidence>
<name>A0A9P6LDE9_9AGAM</name>
<dbReference type="Gene3D" id="3.80.10.10">
    <property type="entry name" value="Ribonuclease Inhibitor"/>
    <property type="match status" value="1"/>
</dbReference>
<dbReference type="InterPro" id="IPR032675">
    <property type="entry name" value="LRR_dom_sf"/>
</dbReference>
<dbReference type="Proteomes" id="UP000736335">
    <property type="component" value="Unassembled WGS sequence"/>
</dbReference>
<sequence length="504" mass="57302">MVRVDTFPEKNIQACTTTTMTAILNEDILTLIFAHIFDFAVLRTAAVAIKNSNQHPLRSVVLRRLLQLPLRLSSENLEDSKALIKNLVHNVGRAQLVRDIAIVLGPSRKYIAERQEFHNARLAEDLKQAERAEALVESIPELLKQTTNVWHLDWSDSPPPNRETVEELSKNSAFTHLSLDCSAESFHLPDPSKPVGVPGTATGIRTLLSTVGPKVPSLDLRNVDEEAFKVIEQELPPLKNVRNLKLDLTCGVWDWDGSGSPQQGPSEHYRFSRASDHVQELDLRLTDLLARQKKGPLELVDSKKLRKLAVEIVPCFSWTCITLVRLFSDLTSANFPSLTHLVIDDFIRDAKRWSISGELWPADWHEGGRIYVGIHELIASLPQLRHLWVNERVLAVPSTDNEVDVWDLKPFEGESQDTIMLHTVNSPHWESLVRAFENLETLRVGFGQLNAKWVARVLSHCDHTRLRAFGFDWEWQSNEPVRALSLSVRFDKHAERQFRARFPS</sequence>
<proteinExistence type="predicted"/>
<accession>A0A9P6LDE9</accession>
<reference evidence="1" key="1">
    <citation type="journal article" date="2020" name="Nat. Commun.">
        <title>Large-scale genome sequencing of mycorrhizal fungi provides insights into the early evolution of symbiotic traits.</title>
        <authorList>
            <person name="Miyauchi S."/>
            <person name="Kiss E."/>
            <person name="Kuo A."/>
            <person name="Drula E."/>
            <person name="Kohler A."/>
            <person name="Sanchez-Garcia M."/>
            <person name="Morin E."/>
            <person name="Andreopoulos B."/>
            <person name="Barry K.W."/>
            <person name="Bonito G."/>
            <person name="Buee M."/>
            <person name="Carver A."/>
            <person name="Chen C."/>
            <person name="Cichocki N."/>
            <person name="Clum A."/>
            <person name="Culley D."/>
            <person name="Crous P.W."/>
            <person name="Fauchery L."/>
            <person name="Girlanda M."/>
            <person name="Hayes R.D."/>
            <person name="Keri Z."/>
            <person name="LaButti K."/>
            <person name="Lipzen A."/>
            <person name="Lombard V."/>
            <person name="Magnuson J."/>
            <person name="Maillard F."/>
            <person name="Murat C."/>
            <person name="Nolan M."/>
            <person name="Ohm R.A."/>
            <person name="Pangilinan J."/>
            <person name="Pereira M.F."/>
            <person name="Perotto S."/>
            <person name="Peter M."/>
            <person name="Pfister S."/>
            <person name="Riley R."/>
            <person name="Sitrit Y."/>
            <person name="Stielow J.B."/>
            <person name="Szollosi G."/>
            <person name="Zifcakova L."/>
            <person name="Stursova M."/>
            <person name="Spatafora J.W."/>
            <person name="Tedersoo L."/>
            <person name="Vaario L.M."/>
            <person name="Yamada A."/>
            <person name="Yan M."/>
            <person name="Wang P."/>
            <person name="Xu J."/>
            <person name="Bruns T."/>
            <person name="Baldrian P."/>
            <person name="Vilgalys R."/>
            <person name="Dunand C."/>
            <person name="Henrissat B."/>
            <person name="Grigoriev I.V."/>
            <person name="Hibbett D."/>
            <person name="Nagy L.G."/>
            <person name="Martin F.M."/>
        </authorList>
    </citation>
    <scope>NUCLEOTIDE SEQUENCE</scope>
    <source>
        <strain evidence="1">UH-Tt-Lm1</strain>
    </source>
</reference>
<evidence type="ECO:0000313" key="1">
    <source>
        <dbReference type="EMBL" id="KAF9793409.1"/>
    </source>
</evidence>
<dbReference type="EMBL" id="WIUZ02000001">
    <property type="protein sequence ID" value="KAF9793409.1"/>
    <property type="molecule type" value="Genomic_DNA"/>
</dbReference>
<dbReference type="OrthoDB" id="3015518at2759"/>
<organism evidence="1 2">
    <name type="scientific">Thelephora terrestris</name>
    <dbReference type="NCBI Taxonomy" id="56493"/>
    <lineage>
        <taxon>Eukaryota</taxon>
        <taxon>Fungi</taxon>
        <taxon>Dikarya</taxon>
        <taxon>Basidiomycota</taxon>
        <taxon>Agaricomycotina</taxon>
        <taxon>Agaricomycetes</taxon>
        <taxon>Thelephorales</taxon>
        <taxon>Thelephoraceae</taxon>
        <taxon>Thelephora</taxon>
    </lineage>
</organism>
<keyword evidence="2" id="KW-1185">Reference proteome</keyword>
<gene>
    <name evidence="1" type="ORF">BJ322DRAFT_127112</name>
</gene>